<dbReference type="EMBL" id="CP016329">
    <property type="protein sequence ID" value="AQN79006.1"/>
    <property type="molecule type" value="Genomic_DNA"/>
</dbReference>
<sequence length="207" mass="21400">MMLKKILITSATVTGMTLGVLGAQLKAESHPTDAASLNEQVSVKAVDRAVASLADVKSVQLSVSQAVAAHATAEQDTTPAATAPAEAAPAVAVAEPVATPAPTAPAAAPAVVTPVATPAKPAEATPAPVSGDLQWLIARESSGNVNAQNGPYYGIGQLSENYYAKYVPGQNYRGNYAVQLEAMQKYIADRYGTVAQAIAHWQANNWY</sequence>
<protein>
    <submittedName>
        <fullName evidence="1">Peptidoglycan-binding protein</fullName>
    </submittedName>
</protein>
<keyword evidence="2" id="KW-1185">Reference proteome</keyword>
<dbReference type="Proteomes" id="UP000188147">
    <property type="component" value="Chromosome"/>
</dbReference>
<accession>A0ABM6HSL8</accession>
<evidence type="ECO:0000313" key="1">
    <source>
        <dbReference type="EMBL" id="AQN79006.1"/>
    </source>
</evidence>
<name>A0ABM6HSL8_9LACO</name>
<reference evidence="1 2" key="1">
    <citation type="submission" date="2016-06" db="EMBL/GenBank/DDBJ databases">
        <authorList>
            <person name="Kim H.J."/>
        </authorList>
    </citation>
    <scope>NUCLEOTIDE SEQUENCE [LARGE SCALE GENOMIC DNA]</scope>
    <source>
        <strain evidence="1 2">KFRI01</strain>
    </source>
</reference>
<evidence type="ECO:0000313" key="2">
    <source>
        <dbReference type="Proteomes" id="UP000188147"/>
    </source>
</evidence>
<gene>
    <name evidence="1" type="ORF">A9176_00695</name>
</gene>
<proteinExistence type="predicted"/>
<organism evidence="1 2">
    <name type="scientific">Leuconostoc garlicum</name>
    <dbReference type="NCBI Taxonomy" id="255248"/>
    <lineage>
        <taxon>Bacteria</taxon>
        <taxon>Bacillati</taxon>
        <taxon>Bacillota</taxon>
        <taxon>Bacilli</taxon>
        <taxon>Lactobacillales</taxon>
        <taxon>Lactobacillaceae</taxon>
        <taxon>Leuconostoc</taxon>
    </lineage>
</organism>